<organism evidence="3">
    <name type="scientific">Pediococcus acidilactici</name>
    <dbReference type="NCBI Taxonomy" id="1254"/>
    <lineage>
        <taxon>Bacteria</taxon>
        <taxon>Bacillati</taxon>
        <taxon>Bacillota</taxon>
        <taxon>Bacilli</taxon>
        <taxon>Lactobacillales</taxon>
        <taxon>Lactobacillaceae</taxon>
        <taxon>Pediococcus</taxon>
        <taxon>Pediococcus acidilactici group</taxon>
    </lineage>
</organism>
<dbReference type="AlphaFoldDB" id="A0A5P8AMA6"/>
<accession>A0A5P8AMA6</accession>
<dbReference type="InterPro" id="IPR004843">
    <property type="entry name" value="Calcineurin-like_PHP"/>
</dbReference>
<dbReference type="EMBL" id="MK967459">
    <property type="protein sequence ID" value="QFP12229.1"/>
    <property type="molecule type" value="Genomic_DNA"/>
</dbReference>
<dbReference type="CDD" id="cd00840">
    <property type="entry name" value="MPP_Mre11_N"/>
    <property type="match status" value="1"/>
</dbReference>
<reference evidence="3" key="1">
    <citation type="submission" date="2019-05" db="EMBL/GenBank/DDBJ databases">
        <title>Purification and characterization of a phosphoesterase produced by Pediococcus acidilactici isolated from Gouda cheese with hydrolysis over phospholipids.</title>
        <authorList>
            <person name="Garcia-Cano I."/>
            <person name="Rocha-Mendoza D."/>
            <person name="Jimenez-Flores R."/>
        </authorList>
    </citation>
    <scope>NUCLEOTIDE SEQUENCE</scope>
    <source>
        <strain evidence="3">Mre11</strain>
    </source>
</reference>
<proteinExistence type="predicted"/>
<name>A0A5P8AMA6_PEDAC</name>
<gene>
    <name evidence="3" type="primary">ppe85</name>
</gene>
<dbReference type="Gene3D" id="3.60.21.10">
    <property type="match status" value="1"/>
</dbReference>
<keyword evidence="1" id="KW-0378">Hydrolase</keyword>
<dbReference type="PANTHER" id="PTHR30337:SF7">
    <property type="entry name" value="PHOSPHOESTERASE"/>
    <property type="match status" value="1"/>
</dbReference>
<dbReference type="Pfam" id="PF00149">
    <property type="entry name" value="Metallophos"/>
    <property type="match status" value="1"/>
</dbReference>
<sequence length="410" mass="45942">MLIRGIKMKFMHVADVHLGSPFRGLKNIPERLRKVVVNSTKSAFAKLVQTAIEQRVDFVCIVGDLFDNPRPDIDTLSFAADQLDILNQAQIPVFLSYGNHDYLNAKIPTTIFPENVTIFGPEVETKKLTTTDGTIVGLTGFSYAKRAEVTSRIEEYPTNDGQFDFQIGLLHGSMDGLHASEARYAPFTLSQLLDKNYDYWALGHIHKRQILHEDPVIAYAGNTQGRHINETGAKGASLVTLEPNQKAKVEFVRSDVVEWQSLTVAVEEGADFQSVLGNILQKAGTITSPSFKLMSVSLAGSNHLAPEVLEELSNGLGLSQLQKQLDSAEEWVYRILLKVDEQTPVFSELDRTYWQQAAEQVFTPKTVQKQLGRLMELDFIAEAYQADFNPEELRERVEIMLQQRNALGDD</sequence>
<dbReference type="InterPro" id="IPR014576">
    <property type="entry name" value="Pesterase_YhaO"/>
</dbReference>
<protein>
    <submittedName>
        <fullName evidence="3">Phosphoesterase</fullName>
    </submittedName>
</protein>
<dbReference type="InterPro" id="IPR050535">
    <property type="entry name" value="DNA_Repair-Maintenance_Comp"/>
</dbReference>
<evidence type="ECO:0000313" key="3">
    <source>
        <dbReference type="EMBL" id="QFP12229.1"/>
    </source>
</evidence>
<dbReference type="PIRSF" id="PIRSF033091">
    <property type="entry name" value="Pesterase_YhaO"/>
    <property type="match status" value="1"/>
</dbReference>
<feature type="domain" description="Calcineurin-like phosphoesterase" evidence="2">
    <location>
        <begin position="8"/>
        <end position="207"/>
    </location>
</feature>
<dbReference type="InterPro" id="IPR041796">
    <property type="entry name" value="Mre11_N"/>
</dbReference>
<dbReference type="InterPro" id="IPR029052">
    <property type="entry name" value="Metallo-depent_PP-like"/>
</dbReference>
<evidence type="ECO:0000259" key="2">
    <source>
        <dbReference type="Pfam" id="PF00149"/>
    </source>
</evidence>
<dbReference type="GO" id="GO:0016787">
    <property type="term" value="F:hydrolase activity"/>
    <property type="evidence" value="ECO:0007669"/>
    <property type="project" value="UniProtKB-KW"/>
</dbReference>
<evidence type="ECO:0000256" key="1">
    <source>
        <dbReference type="ARBA" id="ARBA00022801"/>
    </source>
</evidence>
<dbReference type="SUPFAM" id="SSF56300">
    <property type="entry name" value="Metallo-dependent phosphatases"/>
    <property type="match status" value="1"/>
</dbReference>
<dbReference type="PANTHER" id="PTHR30337">
    <property type="entry name" value="COMPONENT OF ATP-DEPENDENT DSDNA EXONUCLEASE"/>
    <property type="match status" value="1"/>
</dbReference>